<dbReference type="PANTHER" id="PTHR13420:SF7">
    <property type="entry name" value="UPF0235 PROTEIN C15ORF40"/>
    <property type="match status" value="1"/>
</dbReference>
<dbReference type="InterPro" id="IPR036591">
    <property type="entry name" value="YggU-like_sf"/>
</dbReference>
<proteinExistence type="inferred from homology"/>
<dbReference type="GO" id="GO:0005737">
    <property type="term" value="C:cytoplasm"/>
    <property type="evidence" value="ECO:0007669"/>
    <property type="project" value="TreeGrafter"/>
</dbReference>
<sequence>MAGKSCRTGSLRLQLHVKPGTSKNRQGILSVAHHIELCVSAHARDGQANKAVVQLLSDTMGLPKSRFSLVRGLKSRDKTVVVHNVANAEGPAFAKHIHELLCTASRS</sequence>
<organism evidence="2 3">
    <name type="scientific">Ophiocordyceps australis</name>
    <dbReference type="NCBI Taxonomy" id="1399860"/>
    <lineage>
        <taxon>Eukaryota</taxon>
        <taxon>Fungi</taxon>
        <taxon>Dikarya</taxon>
        <taxon>Ascomycota</taxon>
        <taxon>Pezizomycotina</taxon>
        <taxon>Sordariomycetes</taxon>
        <taxon>Hypocreomycetidae</taxon>
        <taxon>Hypocreales</taxon>
        <taxon>Ophiocordycipitaceae</taxon>
        <taxon>Ophiocordyceps</taxon>
    </lineage>
</organism>
<comment type="caution">
    <text evidence="2">The sequence shown here is derived from an EMBL/GenBank/DDBJ whole genome shotgun (WGS) entry which is preliminary data.</text>
</comment>
<accession>A0A2C5XY45</accession>
<evidence type="ECO:0000313" key="2">
    <source>
        <dbReference type="EMBL" id="PHH60346.1"/>
    </source>
</evidence>
<dbReference type="Proteomes" id="UP000226192">
    <property type="component" value="Unassembled WGS sequence"/>
</dbReference>
<name>A0A2C5XY45_9HYPO</name>
<dbReference type="InterPro" id="IPR003746">
    <property type="entry name" value="DUF167"/>
</dbReference>
<reference evidence="2 3" key="1">
    <citation type="submission" date="2017-06" db="EMBL/GenBank/DDBJ databases">
        <title>Ant-infecting Ophiocordyceps genomes reveal a high diversity of potential behavioral manipulation genes and a possible major role for enterotoxins.</title>
        <authorList>
            <person name="De Bekker C."/>
            <person name="Evans H.C."/>
            <person name="Brachmann A."/>
            <person name="Hughes D.P."/>
        </authorList>
    </citation>
    <scope>NUCLEOTIDE SEQUENCE [LARGE SCALE GENOMIC DNA]</scope>
    <source>
        <strain evidence="2 3">Map64</strain>
    </source>
</reference>
<dbReference type="OrthoDB" id="244097at2759"/>
<evidence type="ECO:0000256" key="1">
    <source>
        <dbReference type="ARBA" id="ARBA00010364"/>
    </source>
</evidence>
<dbReference type="AlphaFoldDB" id="A0A2C5XY45"/>
<gene>
    <name evidence="2" type="ORF">CDD81_1831</name>
</gene>
<dbReference type="SMART" id="SM01152">
    <property type="entry name" value="DUF167"/>
    <property type="match status" value="1"/>
</dbReference>
<evidence type="ECO:0000313" key="3">
    <source>
        <dbReference type="Proteomes" id="UP000226192"/>
    </source>
</evidence>
<dbReference type="STRING" id="1399860.A0A2C5XY45"/>
<dbReference type="Gene3D" id="3.30.1200.10">
    <property type="entry name" value="YggU-like"/>
    <property type="match status" value="1"/>
</dbReference>
<protein>
    <submittedName>
        <fullName evidence="2">Uncharacterized protein</fullName>
    </submittedName>
</protein>
<dbReference type="HAMAP" id="MF_00634">
    <property type="entry name" value="UPF0235"/>
    <property type="match status" value="1"/>
</dbReference>
<dbReference type="NCBIfam" id="TIGR00251">
    <property type="entry name" value="DUF167 family protein"/>
    <property type="match status" value="1"/>
</dbReference>
<dbReference type="SUPFAM" id="SSF69786">
    <property type="entry name" value="YggU-like"/>
    <property type="match status" value="1"/>
</dbReference>
<dbReference type="Pfam" id="PF02594">
    <property type="entry name" value="DUF167"/>
    <property type="match status" value="1"/>
</dbReference>
<dbReference type="EMBL" id="NJET01000151">
    <property type="protein sequence ID" value="PHH60346.1"/>
    <property type="molecule type" value="Genomic_DNA"/>
</dbReference>
<keyword evidence="3" id="KW-1185">Reference proteome</keyword>
<dbReference type="PANTHER" id="PTHR13420">
    <property type="entry name" value="UPF0235 PROTEIN C15ORF40"/>
    <property type="match status" value="1"/>
</dbReference>
<comment type="similarity">
    <text evidence="1">Belongs to the UPF0235 family.</text>
</comment>